<evidence type="ECO:0000256" key="1">
    <source>
        <dbReference type="SAM" id="Phobius"/>
    </source>
</evidence>
<sequence length="575" mass="64316">MLGLALAGLGAPRPAWAEVFGDLSIEVEPAYAESISHGYTDYRLILVNRSAAIGHEVLLEFSSDSPGGRAADIETIRRTVFVGPGAEVNVSLFQPYLSFDGDAIRVWIDGLLQPRPLALRSALTYLRRTRNPLLFMDRSLDLDVFEEQLGIKHKSAYNRDLSITESSTQMGKWPTVWLGYSRYDGVIVAAREFGQAPPEVKGALVRYVEAGGTLLMIGDGEVPPPWQAMVSQEDALRIHAVGFGRWMVFPGADPRYLTESQWKAIRRIWEEGAYFWSTEITEEEANRRLPVTEGTGVPVRAMFLLIFVFTLAIGPVNLWVLSRLKRKIWIFWTIPLFSVLTCAVIFGYAALAEGWNIIARSVSFTILDETTHRATTIGWAGFYSPLTYSEGFRFPTEAEVSLCASTYRYNRPTRSRQIDWGHVQRFGQGWLAARVPTHFLVRRCETRRERLTLNRLGDGGLAVVNGLGKRIKRLWLCDRAGRLYQGADLEPGQERRLSLDPGGRAASSLGELRSLYVNDWLNRIREAGRSPGRLLVPGSYLAELEAAPFFECPLANPAQLTEESVVLGLLKSDGE</sequence>
<accession>A0A367ZQ11</accession>
<feature type="transmembrane region" description="Helical" evidence="1">
    <location>
        <begin position="328"/>
        <end position="351"/>
    </location>
</feature>
<feature type="transmembrane region" description="Helical" evidence="1">
    <location>
        <begin position="301"/>
        <end position="321"/>
    </location>
</feature>
<reference evidence="2 3" key="1">
    <citation type="submission" date="2018-05" db="EMBL/GenBank/DDBJ databases">
        <title>A metagenomic window into the 2 km-deep terrestrial subsurface aquifer revealed taxonomically and functionally diverse microbial community comprising novel uncultured bacterial lineages.</title>
        <authorList>
            <person name="Kadnikov V.V."/>
            <person name="Mardanov A.V."/>
            <person name="Beletsky A.V."/>
            <person name="Banks D."/>
            <person name="Pimenov N.V."/>
            <person name="Frank Y.A."/>
            <person name="Karnachuk O.V."/>
            <person name="Ravin N.V."/>
        </authorList>
    </citation>
    <scope>NUCLEOTIDE SEQUENCE [LARGE SCALE GENOMIC DNA]</scope>
    <source>
        <strain evidence="2">BY5</strain>
    </source>
</reference>
<keyword evidence="1" id="KW-0472">Membrane</keyword>
<gene>
    <name evidence="2" type="ORF">OZSIB_3416</name>
</gene>
<organism evidence="2 3">
    <name type="scientific">Candidatus Ozemobacter sibiricus</name>
    <dbReference type="NCBI Taxonomy" id="2268124"/>
    <lineage>
        <taxon>Bacteria</taxon>
        <taxon>Candidatus Ozemobacteria</taxon>
        <taxon>Candidatus Ozemobacterales</taxon>
        <taxon>Candidatus Ozemobacteraceae</taxon>
        <taxon>Candidatus Ozemobacter</taxon>
    </lineage>
</organism>
<keyword evidence="1" id="KW-1133">Transmembrane helix</keyword>
<name>A0A367ZQ11_9BACT</name>
<dbReference type="EMBL" id="QOQW01000007">
    <property type="protein sequence ID" value="RCK80234.1"/>
    <property type="molecule type" value="Genomic_DNA"/>
</dbReference>
<evidence type="ECO:0000313" key="3">
    <source>
        <dbReference type="Proteomes" id="UP000252355"/>
    </source>
</evidence>
<keyword evidence="1" id="KW-0812">Transmembrane</keyword>
<evidence type="ECO:0000313" key="2">
    <source>
        <dbReference type="EMBL" id="RCK80234.1"/>
    </source>
</evidence>
<dbReference type="AlphaFoldDB" id="A0A367ZQ11"/>
<comment type="caution">
    <text evidence="2">The sequence shown here is derived from an EMBL/GenBank/DDBJ whole genome shotgun (WGS) entry which is preliminary data.</text>
</comment>
<proteinExistence type="predicted"/>
<dbReference type="Proteomes" id="UP000252355">
    <property type="component" value="Unassembled WGS sequence"/>
</dbReference>
<protein>
    <submittedName>
        <fullName evidence="2">Uncharacterized protein</fullName>
    </submittedName>
</protein>